<proteinExistence type="predicted"/>
<evidence type="ECO:0000313" key="1">
    <source>
        <dbReference type="EMBL" id="BAB52271.1"/>
    </source>
</evidence>
<reference evidence="1 2" key="1">
    <citation type="journal article" date="2000" name="DNA Res.">
        <title>Complete genome structure of the nitrogen-fixing symbiotic bacterium Mesorhizobium loti.</title>
        <authorList>
            <person name="Kaneko T."/>
            <person name="Nakamura Y."/>
            <person name="Sato S."/>
            <person name="Asamizu E."/>
            <person name="Kato T."/>
            <person name="Sasamoto S."/>
            <person name="Watanabe A."/>
            <person name="Idesawa K."/>
            <person name="Ishikawa A."/>
            <person name="Kawashima K."/>
            <person name="Kimura T."/>
            <person name="Kishida Y."/>
            <person name="Kiyokawa C."/>
            <person name="Kohara M."/>
            <person name="Matsumoto M."/>
            <person name="Matsuno A."/>
            <person name="Mochizuki Y."/>
            <person name="Nakayama S."/>
            <person name="Nakazaki N."/>
            <person name="Shimpo S."/>
            <person name="Sugimoto M."/>
            <person name="Takeuchi C."/>
            <person name="Yamada M."/>
            <person name="Tabata S."/>
        </authorList>
    </citation>
    <scope>NUCLEOTIDE SEQUENCE [LARGE SCALE GENOMIC DNA]</scope>
    <source>
        <strain evidence="2">LMG 29417 / CECT 9101 / MAFF 303099</strain>
    </source>
</reference>
<dbReference type="Proteomes" id="UP000000552">
    <property type="component" value="Chromosome"/>
</dbReference>
<dbReference type="HOGENOM" id="CLU_067316_1_1_5"/>
<dbReference type="eggNOG" id="COG5340">
    <property type="taxonomic scope" value="Bacteria"/>
</dbReference>
<dbReference type="Pfam" id="PF19570">
    <property type="entry name" value="DUF6088"/>
    <property type="match status" value="1"/>
</dbReference>
<dbReference type="AlphaFoldDB" id="Q98AQ1"/>
<sequence length="233" mass="24948">MIDHNACWTGSACRCPSLPALKNCQKIAYISDRSMAMQRLTEQILAHAKGLPEGTPVAAKSLLHLGNRAAVDQALSRLAERTQLIRAGRGVYLLPVTSRFGTRAPSVEQAVEALASQRGEIIVTSGAVAANTLGLTTQVPVRSVYLTSGRTRKMSLGKQVVELRHAPRWQLAMAHRPAGEAVRALAWLGPEKAEAALQTLKRKLPPGAFSELVAVAPQLPTWMARSVGKAAHG</sequence>
<protein>
    <submittedName>
        <fullName evidence="1">Mll5901 protein</fullName>
    </submittedName>
</protein>
<dbReference type="EMBL" id="BA000012">
    <property type="protein sequence ID" value="BAB52271.1"/>
    <property type="molecule type" value="Genomic_DNA"/>
</dbReference>
<gene>
    <name evidence="1" type="ordered locus">mll5901</name>
</gene>
<dbReference type="KEGG" id="mlo:mll5901"/>
<evidence type="ECO:0000313" key="2">
    <source>
        <dbReference type="Proteomes" id="UP000000552"/>
    </source>
</evidence>
<organism evidence="1 2">
    <name type="scientific">Mesorhizobium japonicum (strain LMG 29417 / CECT 9101 / MAFF 303099)</name>
    <name type="common">Mesorhizobium loti (strain MAFF 303099)</name>
    <dbReference type="NCBI Taxonomy" id="266835"/>
    <lineage>
        <taxon>Bacteria</taxon>
        <taxon>Pseudomonadati</taxon>
        <taxon>Pseudomonadota</taxon>
        <taxon>Alphaproteobacteria</taxon>
        <taxon>Hyphomicrobiales</taxon>
        <taxon>Phyllobacteriaceae</taxon>
        <taxon>Mesorhizobium</taxon>
    </lineage>
</organism>
<accession>Q98AQ1</accession>
<name>Q98AQ1_RHILO</name>
<dbReference type="InterPro" id="IPR045738">
    <property type="entry name" value="DUF6088"/>
</dbReference>